<protein>
    <submittedName>
        <fullName evidence="1">Uncharacterized protein</fullName>
    </submittedName>
</protein>
<name>A0A9P8AMP9_9AGAR</name>
<accession>A0A9P8AMP9</accession>
<dbReference type="AlphaFoldDB" id="A0A9P8AMP9"/>
<gene>
    <name evidence="1" type="ORF">BT62DRAFT_1011927</name>
</gene>
<evidence type="ECO:0000313" key="2">
    <source>
        <dbReference type="Proteomes" id="UP000812287"/>
    </source>
</evidence>
<organism evidence="1 2">
    <name type="scientific">Guyanagaster necrorhizus</name>
    <dbReference type="NCBI Taxonomy" id="856835"/>
    <lineage>
        <taxon>Eukaryota</taxon>
        <taxon>Fungi</taxon>
        <taxon>Dikarya</taxon>
        <taxon>Basidiomycota</taxon>
        <taxon>Agaricomycotina</taxon>
        <taxon>Agaricomycetes</taxon>
        <taxon>Agaricomycetidae</taxon>
        <taxon>Agaricales</taxon>
        <taxon>Marasmiineae</taxon>
        <taxon>Physalacriaceae</taxon>
        <taxon>Guyanagaster</taxon>
    </lineage>
</organism>
<dbReference type="Proteomes" id="UP000812287">
    <property type="component" value="Unassembled WGS sequence"/>
</dbReference>
<comment type="caution">
    <text evidence="1">The sequence shown here is derived from an EMBL/GenBank/DDBJ whole genome shotgun (WGS) entry which is preliminary data.</text>
</comment>
<reference evidence="1" key="1">
    <citation type="submission" date="2020-11" db="EMBL/GenBank/DDBJ databases">
        <title>Adaptations for nitrogen fixation in a non-lichenized fungal sporocarp promotes dispersal by wood-feeding termites.</title>
        <authorList>
            <consortium name="DOE Joint Genome Institute"/>
            <person name="Koch R.A."/>
            <person name="Yoon G."/>
            <person name="Arayal U."/>
            <person name="Lail K."/>
            <person name="Amirebrahimi M."/>
            <person name="Labutti K."/>
            <person name="Lipzen A."/>
            <person name="Riley R."/>
            <person name="Barry K."/>
            <person name="Henrissat B."/>
            <person name="Grigoriev I.V."/>
            <person name="Herr J.R."/>
            <person name="Aime M.C."/>
        </authorList>
    </citation>
    <scope>NUCLEOTIDE SEQUENCE</scope>
    <source>
        <strain evidence="1">MCA 3950</strain>
    </source>
</reference>
<dbReference type="GeneID" id="66100127"/>
<sequence length="181" mass="20346">MSISTCHGSFFARHLDSNFDFFKSIKPTYSSGWSLNRGYTQRRVSTVVLYALTPEIRSRDADGHTALRMALAVFRQPRALKAETKSDPGGRVFFRSFRAALIGVVRIKSLGCLQTAKVGEMRYHKRNITVRTVIGYPHISLADSGSAQFPDSSLAIRRAVYGVIPVPRSRNIWRSRPIQTL</sequence>
<keyword evidence="2" id="KW-1185">Reference proteome</keyword>
<dbReference type="EMBL" id="MU250563">
    <property type="protein sequence ID" value="KAG7441125.1"/>
    <property type="molecule type" value="Genomic_DNA"/>
</dbReference>
<evidence type="ECO:0000313" key="1">
    <source>
        <dbReference type="EMBL" id="KAG7441125.1"/>
    </source>
</evidence>
<proteinExistence type="predicted"/>
<dbReference type="RefSeq" id="XP_043034625.1">
    <property type="nucleotide sequence ID" value="XM_043177840.1"/>
</dbReference>